<dbReference type="PANTHER" id="PTHR11733:SF133">
    <property type="entry name" value="PHOSPHATE-REGULATING NEUTRAL ENDOPEPTIDASE PHEX"/>
    <property type="match status" value="1"/>
</dbReference>
<dbReference type="Gene3D" id="3.40.390.10">
    <property type="entry name" value="Collagenase (Catalytic Domain)"/>
    <property type="match status" value="1"/>
</dbReference>
<dbReference type="InterPro" id="IPR024079">
    <property type="entry name" value="MetalloPept_cat_dom_sf"/>
</dbReference>
<sequence>MEMERLGRGGSKASAAQNTLLKAALAVCVCVSVALLIAIITVSQKGSNGEFCLTPQCIEAAGSILNKLDQTADPCEGFYQYACGGWLRENPIPEDSSSYGIYPWLRQNVDLKLKELLEQPIQRDDIEAVKKAKKEFRWPVLGDALGSAGRWIESQFNLLETLAEIRSQHSKSVLIRLFVAPDDKNSNQYIIKLDQASLSLSSREDYITNTTEAQTYREALLRLMVDISVMLGASEPAAEAQMKPVLDFETKLAQIVVPYENRTSEYMYNKYSLSKLQRTVPDFNWLGFVRAAIDTELYPDLKISSSEQVIVRAPQYFKDLFKIINATDTRTVANYVIWRSVFSRITTLSRRFLYRYLDFARVTTGTTSLNPRWDKCVNYVENTLIYATGRLFVDKHFQEDKKQMMEELINGIRWAFIDMLEKENEWMDAETKRKAIDKAHAVLAKVGYPDFILNDTYINEDIKRLSFSEKDYFGNVMQTLKFIAQSDIGWLRKTVPRTEWFTNPTTVNAFYSSSTNQ</sequence>
<dbReference type="STRING" id="623744.A0A553RCW8"/>
<keyword evidence="1" id="KW-0812">Transmembrane</keyword>
<dbReference type="PROSITE" id="PS51885">
    <property type="entry name" value="NEPRILYSIN"/>
    <property type="match status" value="1"/>
</dbReference>
<keyword evidence="4" id="KW-1185">Reference proteome</keyword>
<dbReference type="AlphaFoldDB" id="A0A553RCW8"/>
<name>A0A553RCW8_9TELE</name>
<dbReference type="EMBL" id="SRMA01024845">
    <property type="protein sequence ID" value="TRZ00020.1"/>
    <property type="molecule type" value="Genomic_DNA"/>
</dbReference>
<feature type="non-terminal residue" evidence="3">
    <location>
        <position position="517"/>
    </location>
</feature>
<gene>
    <name evidence="3" type="ORF">DNTS_033969</name>
</gene>
<dbReference type="Proteomes" id="UP000316079">
    <property type="component" value="Unassembled WGS sequence"/>
</dbReference>
<reference evidence="3 4" key="1">
    <citation type="journal article" date="2019" name="Sci. Data">
        <title>Hybrid genome assembly and annotation of Danionella translucida.</title>
        <authorList>
            <person name="Kadobianskyi M."/>
            <person name="Schulze L."/>
            <person name="Schuelke M."/>
            <person name="Judkewitz B."/>
        </authorList>
    </citation>
    <scope>NUCLEOTIDE SEQUENCE [LARGE SCALE GENOMIC DNA]</scope>
    <source>
        <strain evidence="3 4">Bolton</strain>
    </source>
</reference>
<organism evidence="3 4">
    <name type="scientific">Danionella cerebrum</name>
    <dbReference type="NCBI Taxonomy" id="2873325"/>
    <lineage>
        <taxon>Eukaryota</taxon>
        <taxon>Metazoa</taxon>
        <taxon>Chordata</taxon>
        <taxon>Craniata</taxon>
        <taxon>Vertebrata</taxon>
        <taxon>Euteleostomi</taxon>
        <taxon>Actinopterygii</taxon>
        <taxon>Neopterygii</taxon>
        <taxon>Teleostei</taxon>
        <taxon>Ostariophysi</taxon>
        <taxon>Cypriniformes</taxon>
        <taxon>Danionidae</taxon>
        <taxon>Danioninae</taxon>
        <taxon>Danionella</taxon>
    </lineage>
</organism>
<keyword evidence="1" id="KW-0472">Membrane</keyword>
<evidence type="ECO:0000313" key="4">
    <source>
        <dbReference type="Proteomes" id="UP000316079"/>
    </source>
</evidence>
<feature type="domain" description="Peptidase M13 N-terminal" evidence="2">
    <location>
        <begin position="74"/>
        <end position="449"/>
    </location>
</feature>
<dbReference type="InterPro" id="IPR000718">
    <property type="entry name" value="Peptidase_M13"/>
</dbReference>
<protein>
    <recommendedName>
        <fullName evidence="2">Peptidase M13 N-terminal domain-containing protein</fullName>
    </recommendedName>
</protein>
<feature type="transmembrane region" description="Helical" evidence="1">
    <location>
        <begin position="20"/>
        <end position="42"/>
    </location>
</feature>
<dbReference type="GO" id="GO:0004222">
    <property type="term" value="F:metalloendopeptidase activity"/>
    <property type="evidence" value="ECO:0007669"/>
    <property type="project" value="InterPro"/>
</dbReference>
<evidence type="ECO:0000259" key="2">
    <source>
        <dbReference type="Pfam" id="PF05649"/>
    </source>
</evidence>
<dbReference type="Pfam" id="PF05649">
    <property type="entry name" value="Peptidase_M13_N"/>
    <property type="match status" value="1"/>
</dbReference>
<dbReference type="InterPro" id="IPR042089">
    <property type="entry name" value="Peptidase_M13_dom_2"/>
</dbReference>
<comment type="caution">
    <text evidence="3">The sequence shown here is derived from an EMBL/GenBank/DDBJ whole genome shotgun (WGS) entry which is preliminary data.</text>
</comment>
<evidence type="ECO:0000256" key="1">
    <source>
        <dbReference type="SAM" id="Phobius"/>
    </source>
</evidence>
<evidence type="ECO:0000313" key="3">
    <source>
        <dbReference type="EMBL" id="TRZ00020.1"/>
    </source>
</evidence>
<keyword evidence="1" id="KW-1133">Transmembrane helix</keyword>
<dbReference type="GO" id="GO:0016485">
    <property type="term" value="P:protein processing"/>
    <property type="evidence" value="ECO:0007669"/>
    <property type="project" value="TreeGrafter"/>
</dbReference>
<dbReference type="GO" id="GO:0005886">
    <property type="term" value="C:plasma membrane"/>
    <property type="evidence" value="ECO:0007669"/>
    <property type="project" value="TreeGrafter"/>
</dbReference>
<dbReference type="SUPFAM" id="SSF55486">
    <property type="entry name" value="Metalloproteases ('zincins'), catalytic domain"/>
    <property type="match status" value="1"/>
</dbReference>
<dbReference type="Gene3D" id="1.10.1380.10">
    <property type="entry name" value="Neutral endopeptidase , domain2"/>
    <property type="match status" value="1"/>
</dbReference>
<dbReference type="CDD" id="cd08662">
    <property type="entry name" value="M13"/>
    <property type="match status" value="1"/>
</dbReference>
<dbReference type="PANTHER" id="PTHR11733">
    <property type="entry name" value="ZINC METALLOPROTEASE FAMILY M13 NEPRILYSIN-RELATED"/>
    <property type="match status" value="1"/>
</dbReference>
<proteinExistence type="predicted"/>
<accession>A0A553RCW8</accession>
<dbReference type="OrthoDB" id="6475849at2759"/>
<dbReference type="InterPro" id="IPR008753">
    <property type="entry name" value="Peptidase_M13_N"/>
</dbReference>